<keyword evidence="4 6" id="KW-1133">Transmembrane helix</keyword>
<dbReference type="SUPFAM" id="SSF103473">
    <property type="entry name" value="MFS general substrate transporter"/>
    <property type="match status" value="1"/>
</dbReference>
<feature type="transmembrane region" description="Helical" evidence="6">
    <location>
        <begin position="18"/>
        <end position="37"/>
    </location>
</feature>
<feature type="transmembrane region" description="Helical" evidence="6">
    <location>
        <begin position="57"/>
        <end position="78"/>
    </location>
</feature>
<evidence type="ECO:0000256" key="3">
    <source>
        <dbReference type="ARBA" id="ARBA00022692"/>
    </source>
</evidence>
<dbReference type="Pfam" id="PF07690">
    <property type="entry name" value="MFS_1"/>
    <property type="match status" value="1"/>
</dbReference>
<dbReference type="RefSeq" id="WP_207488582.1">
    <property type="nucleotide sequence ID" value="NZ_JADIJS010000002.1"/>
</dbReference>
<accession>A0ABS3K0U2</accession>
<dbReference type="InterPro" id="IPR036259">
    <property type="entry name" value="MFS_trans_sf"/>
</dbReference>
<feature type="transmembrane region" description="Helical" evidence="6">
    <location>
        <begin position="109"/>
        <end position="132"/>
    </location>
</feature>
<evidence type="ECO:0000313" key="9">
    <source>
        <dbReference type="Proteomes" id="UP000718278"/>
    </source>
</evidence>
<feature type="transmembrane region" description="Helical" evidence="6">
    <location>
        <begin position="144"/>
        <end position="166"/>
    </location>
</feature>
<feature type="transmembrane region" description="Helical" evidence="6">
    <location>
        <begin position="342"/>
        <end position="362"/>
    </location>
</feature>
<feature type="transmembrane region" description="Helical" evidence="6">
    <location>
        <begin position="307"/>
        <end position="330"/>
    </location>
</feature>
<evidence type="ECO:0000256" key="1">
    <source>
        <dbReference type="ARBA" id="ARBA00004651"/>
    </source>
</evidence>
<evidence type="ECO:0000256" key="6">
    <source>
        <dbReference type="SAM" id="Phobius"/>
    </source>
</evidence>
<dbReference type="PROSITE" id="PS50850">
    <property type="entry name" value="MFS"/>
    <property type="match status" value="1"/>
</dbReference>
<feature type="transmembrane region" description="Helical" evidence="6">
    <location>
        <begin position="85"/>
        <end position="103"/>
    </location>
</feature>
<evidence type="ECO:0000313" key="8">
    <source>
        <dbReference type="EMBL" id="MBO1040007.1"/>
    </source>
</evidence>
<name>A0ABS3K0U2_9HYPH</name>
<dbReference type="EMBL" id="JADIJS010000002">
    <property type="protein sequence ID" value="MBO1040007.1"/>
    <property type="molecule type" value="Genomic_DNA"/>
</dbReference>
<protein>
    <submittedName>
        <fullName evidence="8">MFS transporter</fullName>
    </submittedName>
</protein>
<feature type="transmembrane region" description="Helical" evidence="6">
    <location>
        <begin position="368"/>
        <end position="386"/>
    </location>
</feature>
<feature type="transmembrane region" description="Helical" evidence="6">
    <location>
        <begin position="282"/>
        <end position="301"/>
    </location>
</feature>
<feature type="transmembrane region" description="Helical" evidence="6">
    <location>
        <begin position="215"/>
        <end position="239"/>
    </location>
</feature>
<proteinExistence type="predicted"/>
<keyword evidence="2" id="KW-1003">Cell membrane</keyword>
<dbReference type="Gene3D" id="1.20.1250.20">
    <property type="entry name" value="MFS general substrate transporter like domains"/>
    <property type="match status" value="1"/>
</dbReference>
<keyword evidence="5 6" id="KW-0472">Membrane</keyword>
<dbReference type="PANTHER" id="PTHR43124:SF3">
    <property type="entry name" value="CHLORAMPHENICOL EFFLUX PUMP RV0191"/>
    <property type="match status" value="1"/>
</dbReference>
<dbReference type="InterPro" id="IPR020846">
    <property type="entry name" value="MFS_dom"/>
</dbReference>
<keyword evidence="3 6" id="KW-0812">Transmembrane</keyword>
<dbReference type="InterPro" id="IPR050189">
    <property type="entry name" value="MFS_Efflux_Transporters"/>
</dbReference>
<dbReference type="Proteomes" id="UP000718278">
    <property type="component" value="Unassembled WGS sequence"/>
</dbReference>
<feature type="transmembrane region" description="Helical" evidence="6">
    <location>
        <begin position="172"/>
        <end position="194"/>
    </location>
</feature>
<evidence type="ECO:0000256" key="2">
    <source>
        <dbReference type="ARBA" id="ARBA00022475"/>
    </source>
</evidence>
<dbReference type="CDD" id="cd17324">
    <property type="entry name" value="MFS_NepI_like"/>
    <property type="match status" value="1"/>
</dbReference>
<feature type="transmembrane region" description="Helical" evidence="6">
    <location>
        <begin position="251"/>
        <end position="275"/>
    </location>
</feature>
<reference evidence="8 9" key="1">
    <citation type="submission" date="2020-10" db="EMBL/GenBank/DDBJ databases">
        <title>Genomic characterization of underground lake bacteria from Wind Cave National Park: Insight into the archetypical LuxI/LuxR and identification of LuxR solos.</title>
        <authorList>
            <person name="Wengert P.C."/>
            <person name="Savka M.A."/>
        </authorList>
    </citation>
    <scope>NUCLEOTIDE SEQUENCE [LARGE SCALE GENOMIC DNA]</scope>
    <source>
        <strain evidence="8 9">SD316</strain>
    </source>
</reference>
<evidence type="ECO:0000256" key="5">
    <source>
        <dbReference type="ARBA" id="ARBA00023136"/>
    </source>
</evidence>
<sequence>MENLLQNDIHNSSSVKDWWAVVSIASGVFSLVTAQFLPIGLMAQVASDLAVSPQEAGLLVTVPGLTSAIAAPGIILFSGKRDRRIVLWWLTALLVLSNMVIALGPRLEVVVGGGFLLGVAAGGIWAVGISMAGRLVAPPSVDRAMTIVFGGVSAGIVIGVPCGTYLGNTFGWRIAFLVTAAVAFAALLSQIALLPRLKPRTAVGLSDLSAVFRTAQARSALSAVVLLVGGQFCAYTYIVPSLEQFASAGPLAISAMLFVFGAAGFIGNFAGGAIVQRNVRRGLSQIATTIGIALLSFPFVVGNEISAFVVILVWGVAYGAVPVGLQTWVLRAAPGMTESAGSVFIGVFQSSVAVGGVLGGIAIDLYDLSATLVMGGCLALVSAVIVRTQCQPAV</sequence>
<evidence type="ECO:0000259" key="7">
    <source>
        <dbReference type="PROSITE" id="PS50850"/>
    </source>
</evidence>
<evidence type="ECO:0000256" key="4">
    <source>
        <dbReference type="ARBA" id="ARBA00022989"/>
    </source>
</evidence>
<dbReference type="PANTHER" id="PTHR43124">
    <property type="entry name" value="PURINE EFFLUX PUMP PBUE"/>
    <property type="match status" value="1"/>
</dbReference>
<keyword evidence="9" id="KW-1185">Reference proteome</keyword>
<gene>
    <name evidence="8" type="ORF">IPV26_10080</name>
</gene>
<organism evidence="8 9">
    <name type="scientific">Brucella pituitosa</name>
    <dbReference type="NCBI Taxonomy" id="571256"/>
    <lineage>
        <taxon>Bacteria</taxon>
        <taxon>Pseudomonadati</taxon>
        <taxon>Pseudomonadota</taxon>
        <taxon>Alphaproteobacteria</taxon>
        <taxon>Hyphomicrobiales</taxon>
        <taxon>Brucellaceae</taxon>
        <taxon>Brucella/Ochrobactrum group</taxon>
        <taxon>Brucella</taxon>
    </lineage>
</organism>
<dbReference type="InterPro" id="IPR011701">
    <property type="entry name" value="MFS"/>
</dbReference>
<feature type="domain" description="Major facilitator superfamily (MFS) profile" evidence="7">
    <location>
        <begin position="20"/>
        <end position="394"/>
    </location>
</feature>
<comment type="caution">
    <text evidence="8">The sequence shown here is derived from an EMBL/GenBank/DDBJ whole genome shotgun (WGS) entry which is preliminary data.</text>
</comment>
<comment type="subcellular location">
    <subcellularLocation>
        <location evidence="1">Cell membrane</location>
        <topology evidence="1">Multi-pass membrane protein</topology>
    </subcellularLocation>
</comment>